<reference evidence="1 2" key="1">
    <citation type="submission" date="2021-06" db="EMBL/GenBank/DDBJ databases">
        <authorList>
            <person name="Palmer J.M."/>
        </authorList>
    </citation>
    <scope>NUCLEOTIDE SEQUENCE [LARGE SCALE GENOMIC DNA]</scope>
    <source>
        <strain evidence="1 2">AS_MEX2019</strain>
        <tissue evidence="1">Muscle</tissue>
    </source>
</reference>
<dbReference type="Proteomes" id="UP001469553">
    <property type="component" value="Unassembled WGS sequence"/>
</dbReference>
<evidence type="ECO:0000313" key="1">
    <source>
        <dbReference type="EMBL" id="MEQ2314623.1"/>
    </source>
</evidence>
<protein>
    <submittedName>
        <fullName evidence="1">Uncharacterized protein</fullName>
    </submittedName>
</protein>
<proteinExistence type="predicted"/>
<comment type="caution">
    <text evidence="1">The sequence shown here is derived from an EMBL/GenBank/DDBJ whole genome shotgun (WGS) entry which is preliminary data.</text>
</comment>
<gene>
    <name evidence="1" type="ORF">AMECASPLE_014085</name>
</gene>
<evidence type="ECO:0000313" key="2">
    <source>
        <dbReference type="Proteomes" id="UP001469553"/>
    </source>
</evidence>
<keyword evidence="2" id="KW-1185">Reference proteome</keyword>
<organism evidence="1 2">
    <name type="scientific">Ameca splendens</name>
    <dbReference type="NCBI Taxonomy" id="208324"/>
    <lineage>
        <taxon>Eukaryota</taxon>
        <taxon>Metazoa</taxon>
        <taxon>Chordata</taxon>
        <taxon>Craniata</taxon>
        <taxon>Vertebrata</taxon>
        <taxon>Euteleostomi</taxon>
        <taxon>Actinopterygii</taxon>
        <taxon>Neopterygii</taxon>
        <taxon>Teleostei</taxon>
        <taxon>Neoteleostei</taxon>
        <taxon>Acanthomorphata</taxon>
        <taxon>Ovalentaria</taxon>
        <taxon>Atherinomorphae</taxon>
        <taxon>Cyprinodontiformes</taxon>
        <taxon>Goodeidae</taxon>
        <taxon>Ameca</taxon>
    </lineage>
</organism>
<accession>A0ABV1A7U3</accession>
<name>A0ABV1A7U3_9TELE</name>
<dbReference type="EMBL" id="JAHRIP010085582">
    <property type="protein sequence ID" value="MEQ2314623.1"/>
    <property type="molecule type" value="Genomic_DNA"/>
</dbReference>
<sequence length="114" mass="12582">MVFVVAFNQNVSSLSLSLFLSLSPSSSSRLSARPPEDADVVLMTAMERVHGTSSSSSEGKFASVRVSAFDHLEFKMKKREFTNILENYYVFLELDQTTQSDALTDNLGGYLSSN</sequence>